<dbReference type="Proteomes" id="UP001500506">
    <property type="component" value="Unassembled WGS sequence"/>
</dbReference>
<protein>
    <submittedName>
        <fullName evidence="2">GNAT family N-acetyltransferase</fullName>
    </submittedName>
</protein>
<dbReference type="SUPFAM" id="SSF55729">
    <property type="entry name" value="Acyl-CoA N-acyltransferases (Nat)"/>
    <property type="match status" value="1"/>
</dbReference>
<dbReference type="InterPro" id="IPR000182">
    <property type="entry name" value="GNAT_dom"/>
</dbReference>
<dbReference type="InterPro" id="IPR016181">
    <property type="entry name" value="Acyl_CoA_acyltransferase"/>
</dbReference>
<dbReference type="Pfam" id="PF00583">
    <property type="entry name" value="Acetyltransf_1"/>
    <property type="match status" value="1"/>
</dbReference>
<name>A0ABP4WDQ9_9MICO</name>
<organism evidence="2 3">
    <name type="scientific">Agromyces humatus</name>
    <dbReference type="NCBI Taxonomy" id="279573"/>
    <lineage>
        <taxon>Bacteria</taxon>
        <taxon>Bacillati</taxon>
        <taxon>Actinomycetota</taxon>
        <taxon>Actinomycetes</taxon>
        <taxon>Micrococcales</taxon>
        <taxon>Microbacteriaceae</taxon>
        <taxon>Agromyces</taxon>
    </lineage>
</organism>
<proteinExistence type="predicted"/>
<reference evidence="3" key="1">
    <citation type="journal article" date="2019" name="Int. J. Syst. Evol. Microbiol.">
        <title>The Global Catalogue of Microorganisms (GCM) 10K type strain sequencing project: providing services to taxonomists for standard genome sequencing and annotation.</title>
        <authorList>
            <consortium name="The Broad Institute Genomics Platform"/>
            <consortium name="The Broad Institute Genome Sequencing Center for Infectious Disease"/>
            <person name="Wu L."/>
            <person name="Ma J."/>
        </authorList>
    </citation>
    <scope>NUCLEOTIDE SEQUENCE [LARGE SCALE GENOMIC DNA]</scope>
    <source>
        <strain evidence="3">JCM 14319</strain>
    </source>
</reference>
<keyword evidence="3" id="KW-1185">Reference proteome</keyword>
<evidence type="ECO:0000259" key="1">
    <source>
        <dbReference type="PROSITE" id="PS51186"/>
    </source>
</evidence>
<accession>A0ABP4WDQ9</accession>
<evidence type="ECO:0000313" key="2">
    <source>
        <dbReference type="EMBL" id="GAA1752339.1"/>
    </source>
</evidence>
<gene>
    <name evidence="2" type="ORF">GCM10009747_07480</name>
</gene>
<comment type="caution">
    <text evidence="2">The sequence shown here is derived from an EMBL/GenBank/DDBJ whole genome shotgun (WGS) entry which is preliminary data.</text>
</comment>
<feature type="domain" description="N-acetyltransferase" evidence="1">
    <location>
        <begin position="185"/>
        <end position="317"/>
    </location>
</feature>
<sequence length="317" mass="35174">MTGTFELRHLASIDEVDFFNAIPYALNHEVADDLAGRRRRPEWTWLAVRDRRLLGRLALWSPADAAEPAQLDIFDFDDALADDEQRAVGTALLRAAQAEVLDTLATAPEVARYLPADWREQDVSRHGTELRIALLEEAGARFVVERLRLEWTPASGISAADPRLSFRDFASDEEVLALTTRVLDGTLDAHSREDLEGATPREVAERQFEEEFAHYTTPRGWWRVAADESGKPVGFVIPARNSYNHIIAYIGVLPEHRGNGWIDGILAEGTRVLAEAGAPHIRAATDVGNVPMAAAFARAGYDAFERIINLAWDTPAV</sequence>
<dbReference type="PROSITE" id="PS51186">
    <property type="entry name" value="GNAT"/>
    <property type="match status" value="1"/>
</dbReference>
<dbReference type="Gene3D" id="3.40.630.30">
    <property type="match status" value="1"/>
</dbReference>
<dbReference type="EMBL" id="BAAANH010000001">
    <property type="protein sequence ID" value="GAA1752339.1"/>
    <property type="molecule type" value="Genomic_DNA"/>
</dbReference>
<dbReference type="CDD" id="cd04301">
    <property type="entry name" value="NAT_SF"/>
    <property type="match status" value="1"/>
</dbReference>
<dbReference type="RefSeq" id="WP_232498474.1">
    <property type="nucleotide sequence ID" value="NZ_BAAANH010000001.1"/>
</dbReference>
<evidence type="ECO:0000313" key="3">
    <source>
        <dbReference type="Proteomes" id="UP001500506"/>
    </source>
</evidence>